<dbReference type="AlphaFoldDB" id="A0AAD5MVP8"/>
<evidence type="ECO:0000313" key="1">
    <source>
        <dbReference type="EMBL" id="KAJ1362868.1"/>
    </source>
</evidence>
<feature type="non-terminal residue" evidence="1">
    <location>
        <position position="151"/>
    </location>
</feature>
<evidence type="ECO:0000313" key="2">
    <source>
        <dbReference type="Proteomes" id="UP001196413"/>
    </source>
</evidence>
<accession>A0AAD5MVP8</accession>
<dbReference type="Proteomes" id="UP001196413">
    <property type="component" value="Unassembled WGS sequence"/>
</dbReference>
<protein>
    <submittedName>
        <fullName evidence="1">Uncharacterized protein</fullName>
    </submittedName>
</protein>
<comment type="caution">
    <text evidence="1">The sequence shown here is derived from an EMBL/GenBank/DDBJ whole genome shotgun (WGS) entry which is preliminary data.</text>
</comment>
<gene>
    <name evidence="1" type="ORF">KIN20_022574</name>
</gene>
<keyword evidence="2" id="KW-1185">Reference proteome</keyword>
<organism evidence="1 2">
    <name type="scientific">Parelaphostrongylus tenuis</name>
    <name type="common">Meningeal worm</name>
    <dbReference type="NCBI Taxonomy" id="148309"/>
    <lineage>
        <taxon>Eukaryota</taxon>
        <taxon>Metazoa</taxon>
        <taxon>Ecdysozoa</taxon>
        <taxon>Nematoda</taxon>
        <taxon>Chromadorea</taxon>
        <taxon>Rhabditida</taxon>
        <taxon>Rhabditina</taxon>
        <taxon>Rhabditomorpha</taxon>
        <taxon>Strongyloidea</taxon>
        <taxon>Metastrongylidae</taxon>
        <taxon>Parelaphostrongylus</taxon>
    </lineage>
</organism>
<name>A0AAD5MVP8_PARTN</name>
<reference evidence="1" key="1">
    <citation type="submission" date="2021-06" db="EMBL/GenBank/DDBJ databases">
        <title>Parelaphostrongylus tenuis whole genome reference sequence.</title>
        <authorList>
            <person name="Garwood T.J."/>
            <person name="Larsen P.A."/>
            <person name="Fountain-Jones N.M."/>
            <person name="Garbe J.R."/>
            <person name="Macchietto M.G."/>
            <person name="Kania S.A."/>
            <person name="Gerhold R.W."/>
            <person name="Richards J.E."/>
            <person name="Wolf T.M."/>
        </authorList>
    </citation>
    <scope>NUCLEOTIDE SEQUENCE</scope>
    <source>
        <strain evidence="1">MNPRO001-30</strain>
        <tissue evidence="1">Meninges</tissue>
    </source>
</reference>
<sequence>LRTPKRVIHDKQLFMRPYEGCDHSGFKYNQLHGSVYCGLHKMNTRFHEGIRMEAYTFLTWSPSKCVLQSVSVCTPSRMACARQLKSSGNNHHEAFVAVAVKRNPSAAEHKEHMWLQQLEEVCPQLNIENLKNFMAHYQLITKLTIIFYMYQ</sequence>
<dbReference type="EMBL" id="JAHQIW010004553">
    <property type="protein sequence ID" value="KAJ1362868.1"/>
    <property type="molecule type" value="Genomic_DNA"/>
</dbReference>
<proteinExistence type="predicted"/>